<dbReference type="GO" id="GO:0016020">
    <property type="term" value="C:membrane"/>
    <property type="evidence" value="ECO:0007669"/>
    <property type="project" value="InterPro"/>
</dbReference>
<dbReference type="PANTHER" id="PTHR32089:SF112">
    <property type="entry name" value="LYSOZYME-LIKE PROTEIN-RELATED"/>
    <property type="match status" value="1"/>
</dbReference>
<dbReference type="SMART" id="SM00283">
    <property type="entry name" value="MA"/>
    <property type="match status" value="1"/>
</dbReference>
<dbReference type="Proteomes" id="UP000000448">
    <property type="component" value="Chromosome"/>
</dbReference>
<dbReference type="Pfam" id="PF00015">
    <property type="entry name" value="MCPsignal"/>
    <property type="match status" value="1"/>
</dbReference>
<keyword evidence="1 3" id="KW-0807">Transducer</keyword>
<dbReference type="EMBL" id="CP001279">
    <property type="protein sequence ID" value="ACM92980.1"/>
    <property type="molecule type" value="Genomic_DNA"/>
</dbReference>
<evidence type="ECO:0000256" key="2">
    <source>
        <dbReference type="ARBA" id="ARBA00029447"/>
    </source>
</evidence>
<evidence type="ECO:0000256" key="4">
    <source>
        <dbReference type="SAM" id="Coils"/>
    </source>
</evidence>
<comment type="similarity">
    <text evidence="2">Belongs to the methyl-accepting chemotaxis (MCP) protein family.</text>
</comment>
<dbReference type="GO" id="GO:0007165">
    <property type="term" value="P:signal transduction"/>
    <property type="evidence" value="ECO:0007669"/>
    <property type="project" value="UniProtKB-KW"/>
</dbReference>
<keyword evidence="5" id="KW-1133">Transmembrane helix</keyword>
<dbReference type="PANTHER" id="PTHR32089">
    <property type="entry name" value="METHYL-ACCEPTING CHEMOTAXIS PROTEIN MCPB"/>
    <property type="match status" value="1"/>
</dbReference>
<dbReference type="PROSITE" id="PS50885">
    <property type="entry name" value="HAMP"/>
    <property type="match status" value="1"/>
</dbReference>
<dbReference type="STRING" id="598659.NAMH_0679"/>
<organism evidence="8 9">
    <name type="scientific">Nautilia profundicola (strain ATCC BAA-1463 / DSM 18972 / AmH)</name>
    <dbReference type="NCBI Taxonomy" id="598659"/>
    <lineage>
        <taxon>Bacteria</taxon>
        <taxon>Pseudomonadati</taxon>
        <taxon>Campylobacterota</taxon>
        <taxon>Epsilonproteobacteria</taxon>
        <taxon>Nautiliales</taxon>
        <taxon>Nautiliaceae</taxon>
        <taxon>Nautilia</taxon>
    </lineage>
</organism>
<keyword evidence="5" id="KW-0812">Transmembrane</keyword>
<evidence type="ECO:0000259" key="6">
    <source>
        <dbReference type="PROSITE" id="PS50111"/>
    </source>
</evidence>
<feature type="transmembrane region" description="Helical" evidence="5">
    <location>
        <begin position="6"/>
        <end position="26"/>
    </location>
</feature>
<keyword evidence="9" id="KW-1185">Reference proteome</keyword>
<dbReference type="Pfam" id="PF00672">
    <property type="entry name" value="HAMP"/>
    <property type="match status" value="1"/>
</dbReference>
<keyword evidence="4" id="KW-0175">Coiled coil</keyword>
<protein>
    <submittedName>
        <fullName evidence="8">Methyl-accepting chemotaxis sensory transducer</fullName>
    </submittedName>
</protein>
<dbReference type="Gene3D" id="1.10.287.950">
    <property type="entry name" value="Methyl-accepting chemotaxis protein"/>
    <property type="match status" value="2"/>
</dbReference>
<feature type="transmembrane region" description="Helical" evidence="5">
    <location>
        <begin position="181"/>
        <end position="200"/>
    </location>
</feature>
<feature type="coiled-coil region" evidence="4">
    <location>
        <begin position="317"/>
        <end position="372"/>
    </location>
</feature>
<dbReference type="SMART" id="SM00304">
    <property type="entry name" value="HAMP"/>
    <property type="match status" value="1"/>
</dbReference>
<dbReference type="RefSeq" id="WP_015902032.1">
    <property type="nucleotide sequence ID" value="NC_012115.1"/>
</dbReference>
<accession>B9L8Y3</accession>
<feature type="coiled-coil region" evidence="4">
    <location>
        <begin position="233"/>
        <end position="260"/>
    </location>
</feature>
<dbReference type="Gene3D" id="6.10.340.10">
    <property type="match status" value="1"/>
</dbReference>
<sequence length="532" mass="60260">MNIKKFFQIVGFVVLIFIIGSGAFLFSLSSQVKKEIDAAITHVIPTLVNLYELKDDVSEIKRYSIEVALKHNKSELKQVNHLFEIAFQSIDKLKKAHKDVPDVYNDIVSFEKDLKEFHKLTIEMINAYLTNKNGIKYLEKVNRFSLKLNHFLNKYIKRHEIKIVKILTKVDKEVGSTSFDITLLFTILLILIGSSMLYIYKRLSNSFNELNKNILNIVEGEGDLTKRIEIKTKDEISEVAENMNKLIEKLQNTISETKHLSSQNANSANSIASNTANVENRIIQESNNIKNIDVSLKTILEKVENSKDFALSTKKDIIHTQKELDNANEQIDQLTQKVYEISNKESELSEKIKQLNQEAQDVKSVLDVIREIADQTNLLALNAAIEAARAGEHGRGFAVVADEVRKLAEKTQNSLTEIDATLNLIVKSIMEASEDINKNSNEIVNLSQETQITKDEISSSLDKMKNSTTKVEKLVDDFENVTNLVNDVSDKTNNLLNISLENTKSIKDINIAIKNLDKSVNKLDSIMQAYKA</sequence>
<keyword evidence="5" id="KW-0472">Membrane</keyword>
<dbReference type="KEGG" id="nam:NAMH_0679"/>
<proteinExistence type="inferred from homology"/>
<dbReference type="InterPro" id="IPR003660">
    <property type="entry name" value="HAMP_dom"/>
</dbReference>
<feature type="domain" description="HAMP" evidence="7">
    <location>
        <begin position="201"/>
        <end position="255"/>
    </location>
</feature>
<dbReference type="SUPFAM" id="SSF58104">
    <property type="entry name" value="Methyl-accepting chemotaxis protein (MCP) signaling domain"/>
    <property type="match status" value="1"/>
</dbReference>
<reference evidence="8 9" key="1">
    <citation type="journal article" date="2009" name="PLoS Genet.">
        <title>Adaptations to submarine hydrothermal environments exemplified by the genome of Nautilia profundicola.</title>
        <authorList>
            <person name="Campbell B.J."/>
            <person name="Smith J.L."/>
            <person name="Hanson T.E."/>
            <person name="Klotz M.G."/>
            <person name="Stein L.Y."/>
            <person name="Lee C.K."/>
            <person name="Wu D."/>
            <person name="Robinson J.M."/>
            <person name="Khouri H.M."/>
            <person name="Eisen J.A."/>
            <person name="Cary S.C."/>
        </authorList>
    </citation>
    <scope>NUCLEOTIDE SEQUENCE [LARGE SCALE GENOMIC DNA]</scope>
    <source>
        <strain evidence="9">ATCC BAA-1463 / DSM 18972 / AmH</strain>
    </source>
</reference>
<evidence type="ECO:0000256" key="3">
    <source>
        <dbReference type="PROSITE-ProRule" id="PRU00284"/>
    </source>
</evidence>
<evidence type="ECO:0000259" key="7">
    <source>
        <dbReference type="PROSITE" id="PS50885"/>
    </source>
</evidence>
<gene>
    <name evidence="8" type="ordered locus">NAMH_0679</name>
</gene>
<name>B9L8Y3_NAUPA</name>
<dbReference type="eggNOG" id="COG0840">
    <property type="taxonomic scope" value="Bacteria"/>
</dbReference>
<dbReference type="HOGENOM" id="CLU_000445_107_27_7"/>
<evidence type="ECO:0000256" key="1">
    <source>
        <dbReference type="ARBA" id="ARBA00023224"/>
    </source>
</evidence>
<dbReference type="InterPro" id="IPR004089">
    <property type="entry name" value="MCPsignal_dom"/>
</dbReference>
<evidence type="ECO:0000256" key="5">
    <source>
        <dbReference type="SAM" id="Phobius"/>
    </source>
</evidence>
<evidence type="ECO:0000313" key="8">
    <source>
        <dbReference type="EMBL" id="ACM92980.1"/>
    </source>
</evidence>
<evidence type="ECO:0000313" key="9">
    <source>
        <dbReference type="Proteomes" id="UP000000448"/>
    </source>
</evidence>
<dbReference type="CDD" id="cd06225">
    <property type="entry name" value="HAMP"/>
    <property type="match status" value="1"/>
</dbReference>
<dbReference type="PROSITE" id="PS50111">
    <property type="entry name" value="CHEMOTAXIS_TRANSDUC_2"/>
    <property type="match status" value="1"/>
</dbReference>
<feature type="domain" description="Methyl-accepting transducer" evidence="6">
    <location>
        <begin position="260"/>
        <end position="517"/>
    </location>
</feature>
<dbReference type="AlphaFoldDB" id="B9L8Y3"/>